<dbReference type="AlphaFoldDB" id="A0A5N6A9U8"/>
<feature type="compositionally biased region" description="Basic residues" evidence="1">
    <location>
        <begin position="64"/>
        <end position="77"/>
    </location>
</feature>
<feature type="region of interest" description="Disordered" evidence="1">
    <location>
        <begin position="247"/>
        <end position="292"/>
    </location>
</feature>
<evidence type="ECO:0000256" key="1">
    <source>
        <dbReference type="SAM" id="MobiDB-lite"/>
    </source>
</evidence>
<organism evidence="3 4">
    <name type="scientific">Streptomyces mimosae</name>
    <dbReference type="NCBI Taxonomy" id="2586635"/>
    <lineage>
        <taxon>Bacteria</taxon>
        <taxon>Bacillati</taxon>
        <taxon>Actinomycetota</taxon>
        <taxon>Actinomycetes</taxon>
        <taxon>Kitasatosporales</taxon>
        <taxon>Streptomycetaceae</taxon>
        <taxon>Streptomyces</taxon>
    </lineage>
</organism>
<protein>
    <recommendedName>
        <fullName evidence="2">DNA ligase D 3'-phosphoesterase domain-containing protein</fullName>
    </recommendedName>
</protein>
<evidence type="ECO:0000313" key="3">
    <source>
        <dbReference type="EMBL" id="KAB8164278.1"/>
    </source>
</evidence>
<name>A0A5N6A9U8_9ACTN</name>
<dbReference type="PANTHER" id="PTHR39465">
    <property type="entry name" value="DNA LIGASE D, 3'-PHOSPHOESTERASE DOMAIN"/>
    <property type="match status" value="1"/>
</dbReference>
<gene>
    <name evidence="3" type="ORF">FH607_016725</name>
</gene>
<feature type="domain" description="DNA ligase D 3'-phosphoesterase" evidence="2">
    <location>
        <begin position="125"/>
        <end position="232"/>
    </location>
</feature>
<feature type="region of interest" description="Disordered" evidence="1">
    <location>
        <begin position="37"/>
        <end position="121"/>
    </location>
</feature>
<feature type="compositionally biased region" description="Low complexity" evidence="1">
    <location>
        <begin position="269"/>
        <end position="278"/>
    </location>
</feature>
<dbReference type="EMBL" id="VDLY02000010">
    <property type="protein sequence ID" value="KAB8164278.1"/>
    <property type="molecule type" value="Genomic_DNA"/>
</dbReference>
<feature type="compositionally biased region" description="Low complexity" evidence="1">
    <location>
        <begin position="81"/>
        <end position="91"/>
    </location>
</feature>
<dbReference type="PANTHER" id="PTHR39465:SF1">
    <property type="entry name" value="DNA LIGASE D 3'-PHOSPHOESTERASE DOMAIN-CONTAINING PROTEIN"/>
    <property type="match status" value="1"/>
</dbReference>
<reference evidence="3" key="1">
    <citation type="submission" date="2019-10" db="EMBL/GenBank/DDBJ databases">
        <title>Nonomuraea sp. nov., isolated from Phyllanthus amarus.</title>
        <authorList>
            <person name="Klykleung N."/>
            <person name="Tanasupawat S."/>
        </authorList>
    </citation>
    <scope>NUCLEOTIDE SEQUENCE [LARGE SCALE GENOMIC DNA]</scope>
    <source>
        <strain evidence="3">3MP-10</strain>
    </source>
</reference>
<evidence type="ECO:0000259" key="2">
    <source>
        <dbReference type="Pfam" id="PF13298"/>
    </source>
</evidence>
<keyword evidence="4" id="KW-1185">Reference proteome</keyword>
<accession>A0A5N6A9U8</accession>
<dbReference type="NCBIfam" id="TIGR02777">
    <property type="entry name" value="LigD_PE_dom"/>
    <property type="match status" value="1"/>
</dbReference>
<dbReference type="OrthoDB" id="9802472at2"/>
<dbReference type="InterPro" id="IPR014144">
    <property type="entry name" value="LigD_PE_domain"/>
</dbReference>
<feature type="compositionally biased region" description="Acidic residues" evidence="1">
    <location>
        <begin position="282"/>
        <end position="292"/>
    </location>
</feature>
<dbReference type="Proteomes" id="UP000314251">
    <property type="component" value="Unassembled WGS sequence"/>
</dbReference>
<dbReference type="Pfam" id="PF13298">
    <property type="entry name" value="LigD_N"/>
    <property type="match status" value="1"/>
</dbReference>
<feature type="compositionally biased region" description="Basic and acidic residues" evidence="1">
    <location>
        <begin position="95"/>
        <end position="119"/>
    </location>
</feature>
<evidence type="ECO:0000313" key="4">
    <source>
        <dbReference type="Proteomes" id="UP000314251"/>
    </source>
</evidence>
<comment type="caution">
    <text evidence="3">The sequence shown here is derived from an EMBL/GenBank/DDBJ whole genome shotgun (WGS) entry which is preliminary data.</text>
</comment>
<sequence>MSGTATTAGIIDATKACQNGISGNLLFTFRFRRVGPRVSRTGPRNARTALLCQHGRVDGGKVNERRHRSRPARRPARGRSDAGASGDASGGEQLTEYRRRRDFSRTAEPKGREPADDSAPRFVVQIHDASSLHFDFRLESDGVLKSWAVPRGPSTDPGDKRLAVPTEDHPLDYRDFEGVIAEGEYGAGTVIIWDEGHWAFEGRGSAAEGLAGGHLSFRLDGHKLRGGWALTRFRRNAWLLVKRDDRYANDHGTPDPTRARSARTDRTLRQTAAQAAHATDTDGGDETDADPS</sequence>
<proteinExistence type="predicted"/>